<dbReference type="STRING" id="1391627.SAMN05216464_10918"/>
<proteinExistence type="predicted"/>
<dbReference type="PANTHER" id="PTHR24637">
    <property type="entry name" value="COLLAGEN"/>
    <property type="match status" value="1"/>
</dbReference>
<dbReference type="AlphaFoldDB" id="A0A1G7FE60"/>
<evidence type="ECO:0000313" key="4">
    <source>
        <dbReference type="Proteomes" id="UP000199072"/>
    </source>
</evidence>
<name>A0A1G7FE60_9SPHI</name>
<dbReference type="PANTHER" id="PTHR24637:SF422">
    <property type="entry name" value="COLLAGEN IV NC1 DOMAIN-CONTAINING PROTEIN"/>
    <property type="match status" value="1"/>
</dbReference>
<dbReference type="OrthoDB" id="799208at2"/>
<reference evidence="3 4" key="1">
    <citation type="submission" date="2016-10" db="EMBL/GenBank/DDBJ databases">
        <authorList>
            <person name="de Groot N.N."/>
        </authorList>
    </citation>
    <scope>NUCLEOTIDE SEQUENCE [LARGE SCALE GENOMIC DNA]</scope>
    <source>
        <strain evidence="3 4">47C3B</strain>
    </source>
</reference>
<dbReference type="RefSeq" id="WP_091151301.1">
    <property type="nucleotide sequence ID" value="NZ_FNAI01000009.1"/>
</dbReference>
<evidence type="ECO:0000313" key="3">
    <source>
        <dbReference type="EMBL" id="SDE74198.1"/>
    </source>
</evidence>
<feature type="chain" id="PRO_5011746817" evidence="2">
    <location>
        <begin position="23"/>
        <end position="263"/>
    </location>
</feature>
<dbReference type="Pfam" id="PF01391">
    <property type="entry name" value="Collagen"/>
    <property type="match status" value="1"/>
</dbReference>
<feature type="region of interest" description="Disordered" evidence="1">
    <location>
        <begin position="25"/>
        <end position="142"/>
    </location>
</feature>
<dbReference type="EMBL" id="FNAI01000009">
    <property type="protein sequence ID" value="SDE74198.1"/>
    <property type="molecule type" value="Genomic_DNA"/>
</dbReference>
<feature type="signal peptide" evidence="2">
    <location>
        <begin position="1"/>
        <end position="22"/>
    </location>
</feature>
<organism evidence="3 4">
    <name type="scientific">Mucilaginibacter pineti</name>
    <dbReference type="NCBI Taxonomy" id="1391627"/>
    <lineage>
        <taxon>Bacteria</taxon>
        <taxon>Pseudomonadati</taxon>
        <taxon>Bacteroidota</taxon>
        <taxon>Sphingobacteriia</taxon>
        <taxon>Sphingobacteriales</taxon>
        <taxon>Sphingobacteriaceae</taxon>
        <taxon>Mucilaginibacter</taxon>
    </lineage>
</organism>
<feature type="compositionally biased region" description="Low complexity" evidence="1">
    <location>
        <begin position="27"/>
        <end position="138"/>
    </location>
</feature>
<protein>
    <submittedName>
        <fullName evidence="3">Collagen triple helix repeat-containing protein</fullName>
    </submittedName>
</protein>
<sequence>MRRLRLLFPVLLLCMFSMNACKKDKTPGPTGATGADGAQGPQGDKGDTGAQGPQGATTGIPGPTGANGATGATGATGPQGPAGPAGANGSNGTNGATGATGPQGPAGPTGQTGATGATGTTGATGAQGPAGPTGANGADGKDGTTNIKSYILNNKSVNSTPQGLTLNVPAITQEIVNGGIVIVYVRVSGTTSFSSLPYVVTTNAIYQSDVSVGAVRITANFNSPGYDFKVVVIPGGTVVTLGTTHPGLNLKNYSDVAAALHIN</sequence>
<keyword evidence="3" id="KW-0176">Collagen</keyword>
<keyword evidence="2" id="KW-0732">Signal</keyword>
<accession>A0A1G7FE60</accession>
<dbReference type="InterPro" id="IPR008160">
    <property type="entry name" value="Collagen"/>
</dbReference>
<dbReference type="Gene3D" id="1.20.5.320">
    <property type="entry name" value="6-Phosphogluconate Dehydrogenase, domain 3"/>
    <property type="match status" value="1"/>
</dbReference>
<gene>
    <name evidence="3" type="ORF">SAMN05216464_10918</name>
</gene>
<evidence type="ECO:0000256" key="1">
    <source>
        <dbReference type="SAM" id="MobiDB-lite"/>
    </source>
</evidence>
<keyword evidence="4" id="KW-1185">Reference proteome</keyword>
<dbReference type="Proteomes" id="UP000199072">
    <property type="component" value="Unassembled WGS sequence"/>
</dbReference>
<evidence type="ECO:0000256" key="2">
    <source>
        <dbReference type="SAM" id="SignalP"/>
    </source>
</evidence>